<comment type="caution">
    <text evidence="2">The sequence shown here is derived from an EMBL/GenBank/DDBJ whole genome shotgun (WGS) entry which is preliminary data.</text>
</comment>
<evidence type="ECO:0000256" key="1">
    <source>
        <dbReference type="SAM" id="MobiDB-lite"/>
    </source>
</evidence>
<dbReference type="EMBL" id="LAZR01000622">
    <property type="protein sequence ID" value="KKN62491.1"/>
    <property type="molecule type" value="Genomic_DNA"/>
</dbReference>
<protein>
    <submittedName>
        <fullName evidence="2">Uncharacterized protein</fullName>
    </submittedName>
</protein>
<evidence type="ECO:0000313" key="2">
    <source>
        <dbReference type="EMBL" id="KKN62491.1"/>
    </source>
</evidence>
<feature type="compositionally biased region" description="Low complexity" evidence="1">
    <location>
        <begin position="87"/>
        <end position="99"/>
    </location>
</feature>
<dbReference type="AlphaFoldDB" id="A0A0F9UMM2"/>
<accession>A0A0F9UMM2</accession>
<gene>
    <name evidence="2" type="ORF">LCGC14_0511070</name>
</gene>
<organism evidence="2">
    <name type="scientific">marine sediment metagenome</name>
    <dbReference type="NCBI Taxonomy" id="412755"/>
    <lineage>
        <taxon>unclassified sequences</taxon>
        <taxon>metagenomes</taxon>
        <taxon>ecological metagenomes</taxon>
    </lineage>
</organism>
<sequence length="99" mass="11036">MAKTEYLDADTLPPSDNDLDIEHISELRREYDRAVQAEQQTHATLMNADKAFRAAGEEWLVERALLKRAIEALNAKTDRIAYPPPTASVASSPPERSDA</sequence>
<reference evidence="2" key="1">
    <citation type="journal article" date="2015" name="Nature">
        <title>Complex archaea that bridge the gap between prokaryotes and eukaryotes.</title>
        <authorList>
            <person name="Spang A."/>
            <person name="Saw J.H."/>
            <person name="Jorgensen S.L."/>
            <person name="Zaremba-Niedzwiedzka K."/>
            <person name="Martijn J."/>
            <person name="Lind A.E."/>
            <person name="van Eijk R."/>
            <person name="Schleper C."/>
            <person name="Guy L."/>
            <person name="Ettema T.J."/>
        </authorList>
    </citation>
    <scope>NUCLEOTIDE SEQUENCE</scope>
</reference>
<feature type="region of interest" description="Disordered" evidence="1">
    <location>
        <begin position="80"/>
        <end position="99"/>
    </location>
</feature>
<proteinExistence type="predicted"/>
<name>A0A0F9UMM2_9ZZZZ</name>